<dbReference type="RefSeq" id="WP_052754595.1">
    <property type="nucleotide sequence ID" value="NZ_CCRH01000001.1"/>
</dbReference>
<dbReference type="Proteomes" id="UP000046176">
    <property type="component" value="Unassembled WGS sequence"/>
</dbReference>
<organism evidence="1 2">
    <name type="scientific">Neorhizobium galegae bv. officinalis</name>
    <dbReference type="NCBI Taxonomy" id="323656"/>
    <lineage>
        <taxon>Bacteria</taxon>
        <taxon>Pseudomonadati</taxon>
        <taxon>Pseudomonadota</taxon>
        <taxon>Alphaproteobacteria</taxon>
        <taxon>Hyphomicrobiales</taxon>
        <taxon>Rhizobiaceae</taxon>
        <taxon>Rhizobium/Agrobacterium group</taxon>
        <taxon>Neorhizobium</taxon>
    </lineage>
</organism>
<protein>
    <submittedName>
        <fullName evidence="1">Glr2961 protein</fullName>
    </submittedName>
</protein>
<dbReference type="OrthoDB" id="7065322at2"/>
<name>A0A0T7F957_NEOGA</name>
<proteinExistence type="predicted"/>
<dbReference type="InterPro" id="IPR035437">
    <property type="entry name" value="SNase_OB-fold_sf"/>
</dbReference>
<sequence>MPFFVIAGKFHCVNYSPDGDTIRFAPNDLSELALLQGVPAKVNARGHTSVRVEAIDALETHYGGRHQPLALANEARNALLAFLGISDVVWDTNQSSVLSATDGVDGYILARATDKFGRIIGFLFPGAPSGPSGSDVFVRPAMLDASLNRFMLQEGLAFPTYYQTLFGELRTALTQTVQQARAANKGIYAVDRTNTLSTIENIGSLTETLVLMPKLFRRASDYVAEAGSIRGFKDALELNEEPVFDLVELNYTHFDTFIEEVGDQIRLTRKPEELVFDPMPERPGGEFRAMVNEIEPALQEG</sequence>
<dbReference type="AlphaFoldDB" id="A0A0T7F957"/>
<reference evidence="1 2" key="1">
    <citation type="submission" date="2014-08" db="EMBL/GenBank/DDBJ databases">
        <authorList>
            <person name="Chen Y.-H."/>
        </authorList>
    </citation>
    <scope>NUCLEOTIDE SEQUENCE [LARGE SCALE GENOMIC DNA]</scope>
</reference>
<accession>A0A0T7F957</accession>
<gene>
    <name evidence="1" type="ORF">NGAL_HAMBI1145_02680</name>
</gene>
<dbReference type="Gene3D" id="2.40.50.90">
    <property type="match status" value="1"/>
</dbReference>
<dbReference type="SUPFAM" id="SSF50199">
    <property type="entry name" value="Staphylococcal nuclease"/>
    <property type="match status" value="1"/>
</dbReference>
<evidence type="ECO:0000313" key="2">
    <source>
        <dbReference type="Proteomes" id="UP000046176"/>
    </source>
</evidence>
<evidence type="ECO:0000313" key="1">
    <source>
        <dbReference type="EMBL" id="CDZ31506.1"/>
    </source>
</evidence>
<dbReference type="EMBL" id="CCRH01000001">
    <property type="protein sequence ID" value="CDZ31506.1"/>
    <property type="molecule type" value="Genomic_DNA"/>
</dbReference>